<accession>A0A444ENP4</accession>
<protein>
    <recommendedName>
        <fullName evidence="3">SMAX1-like nucleotide binding domain-containing protein</fullName>
    </recommendedName>
</protein>
<sequence length="296" mass="32193">MRAGLSAILQTLTPEAASVLTRSVKEAARRKHGQTTPLHVAATLLAAPSGLLRRACLTSHSDTAHPLRVLSNNLSIHASPARNLYMNPRLYQHRHSSGATARGGLEEPRREEVKRVMDILLRSKKRNPVLVGDSDPDAVMKEVLHKIESGDAPPPLNTAQVVSFAKQLATAAVASDLSWIPAWITELGASIESEMSGRHGVVLDLGDLSWLVESPGGASIASAGSRTRQIVCEVGRAVVAEMGKLVKRFEDRGRLWLVGTATCATYLRCQVYHPAMENDWDLQVLPVASRQRTFPR</sequence>
<dbReference type="InterPro" id="IPR058680">
    <property type="entry name" value="NBD_SMAX1-like"/>
</dbReference>
<evidence type="ECO:0000256" key="1">
    <source>
        <dbReference type="ARBA" id="ARBA00008675"/>
    </source>
</evidence>
<dbReference type="InterPro" id="IPR051650">
    <property type="entry name" value="SL_signaling_regulator"/>
</dbReference>
<dbReference type="Gene3D" id="3.40.50.300">
    <property type="entry name" value="P-loop containing nucleotide triphosphate hydrolases"/>
    <property type="match status" value="1"/>
</dbReference>
<dbReference type="Gene3D" id="1.10.1780.10">
    <property type="entry name" value="Clp, N-terminal domain"/>
    <property type="match status" value="1"/>
</dbReference>
<dbReference type="AlphaFoldDB" id="A0A444ENP4"/>
<keyword evidence="2" id="KW-0677">Repeat</keyword>
<evidence type="ECO:0000256" key="2">
    <source>
        <dbReference type="ARBA" id="ARBA00022737"/>
    </source>
</evidence>
<comment type="similarity">
    <text evidence="1">Belongs to the ClpA/ClpB family.</text>
</comment>
<name>A0A444ENP4_ENSVE</name>
<dbReference type="Pfam" id="PF23569">
    <property type="entry name" value="NBD_SMAX1"/>
    <property type="match status" value="1"/>
</dbReference>
<reference evidence="4" key="1">
    <citation type="journal article" date="2018" name="Data Brief">
        <title>Genome sequence data from 17 accessions of Ensete ventricosum, a staple food crop for millions in Ethiopia.</title>
        <authorList>
            <person name="Yemataw Z."/>
            <person name="Muzemil S."/>
            <person name="Ambachew D."/>
            <person name="Tripathi L."/>
            <person name="Tesfaye K."/>
            <person name="Chala A."/>
            <person name="Farbos A."/>
            <person name="O'Neill P."/>
            <person name="Moore K."/>
            <person name="Grant M."/>
            <person name="Studholme D.J."/>
        </authorList>
    </citation>
    <scope>NUCLEOTIDE SEQUENCE [LARGE SCALE GENOMIC DNA]</scope>
    <source>
        <tissue evidence="4">Leaf</tissue>
    </source>
</reference>
<dbReference type="SUPFAM" id="SSF81923">
    <property type="entry name" value="Double Clp-N motif"/>
    <property type="match status" value="1"/>
</dbReference>
<evidence type="ECO:0000313" key="4">
    <source>
        <dbReference type="EMBL" id="RZR70680.1"/>
    </source>
</evidence>
<evidence type="ECO:0000259" key="3">
    <source>
        <dbReference type="Pfam" id="PF23569"/>
    </source>
</evidence>
<organism evidence="4">
    <name type="scientific">Ensete ventricosum</name>
    <name type="common">Abyssinian banana</name>
    <name type="synonym">Musa ensete</name>
    <dbReference type="NCBI Taxonomy" id="4639"/>
    <lineage>
        <taxon>Eukaryota</taxon>
        <taxon>Viridiplantae</taxon>
        <taxon>Streptophyta</taxon>
        <taxon>Embryophyta</taxon>
        <taxon>Tracheophyta</taxon>
        <taxon>Spermatophyta</taxon>
        <taxon>Magnoliopsida</taxon>
        <taxon>Liliopsida</taxon>
        <taxon>Zingiberales</taxon>
        <taxon>Musaceae</taxon>
        <taxon>Ensete</taxon>
    </lineage>
</organism>
<dbReference type="PANTHER" id="PTHR43572">
    <property type="entry name" value="CHAPERONE PROTEIN CLPD, CHLOROPLASTIC"/>
    <property type="match status" value="1"/>
</dbReference>
<dbReference type="InterPro" id="IPR036628">
    <property type="entry name" value="Clp_N_dom_sf"/>
</dbReference>
<dbReference type="InterPro" id="IPR027417">
    <property type="entry name" value="P-loop_NTPase"/>
</dbReference>
<feature type="domain" description="SMAX1-like nucleotide binding" evidence="3">
    <location>
        <begin position="109"/>
        <end position="291"/>
    </location>
</feature>
<dbReference type="Proteomes" id="UP000290560">
    <property type="component" value="Unassembled WGS sequence"/>
</dbReference>
<gene>
    <name evidence="4" type="ORF">BHM03_00001062</name>
</gene>
<proteinExistence type="inferred from homology"/>
<dbReference type="EMBL" id="KV875453">
    <property type="protein sequence ID" value="RZR70680.1"/>
    <property type="molecule type" value="Genomic_DNA"/>
</dbReference>
<dbReference type="PANTHER" id="PTHR43572:SF13">
    <property type="entry name" value="PROTEIN SUPPRESSOR OF MAX2 1"/>
    <property type="match status" value="1"/>
</dbReference>